<reference evidence="1 2" key="1">
    <citation type="submission" date="2015-02" db="EMBL/GenBank/DDBJ databases">
        <title>Genome Sequencing of Rickettsiales.</title>
        <authorList>
            <person name="Daugherty S.C."/>
            <person name="Su Q."/>
            <person name="Abolude K."/>
            <person name="Beier-Sexton M."/>
            <person name="Carlyon J.A."/>
            <person name="Carter R."/>
            <person name="Day N.P."/>
            <person name="Dumler S.J."/>
            <person name="Dyachenko V."/>
            <person name="Godinez A."/>
            <person name="Kurtti T.J."/>
            <person name="Lichay M."/>
            <person name="Mullins K.E."/>
            <person name="Ott S."/>
            <person name="Pappas-Brown V."/>
            <person name="Paris D.H."/>
            <person name="Patel P."/>
            <person name="Richards A.L."/>
            <person name="Sadzewicz L."/>
            <person name="Sears K."/>
            <person name="Seidman D."/>
            <person name="Sengamalay N."/>
            <person name="Stenos J."/>
            <person name="Tallon L.J."/>
            <person name="Vincent G."/>
            <person name="Fraser C.M."/>
            <person name="Munderloh U."/>
            <person name="Dunning-Hotopp J.C."/>
        </authorList>
    </citation>
    <scope>NUCLEOTIDE SEQUENCE [LARGE SCALE GENOMIC DNA]</scope>
    <source>
        <strain evidence="1 2">RML An4</strain>
    </source>
</reference>
<evidence type="ECO:0000313" key="2">
    <source>
        <dbReference type="Proteomes" id="UP000033661"/>
    </source>
</evidence>
<protein>
    <submittedName>
        <fullName evidence="1">Uncharacterized protein</fullName>
    </submittedName>
</protein>
<gene>
    <name evidence="1" type="ORF">RBEAN4_1324</name>
</gene>
<keyword evidence="2" id="KW-1185">Reference proteome</keyword>
<dbReference type="EMBL" id="LAOI01000001">
    <property type="protein sequence ID" value="KJV90321.1"/>
    <property type="molecule type" value="Genomic_DNA"/>
</dbReference>
<proteinExistence type="predicted"/>
<dbReference type="Proteomes" id="UP000033661">
    <property type="component" value="Unassembled WGS sequence"/>
</dbReference>
<name>A0A0F3QDT6_RICBE</name>
<dbReference type="AlphaFoldDB" id="A0A0F3QDT6"/>
<comment type="caution">
    <text evidence="1">The sequence shown here is derived from an EMBL/GenBank/DDBJ whole genome shotgun (WGS) entry which is preliminary data.</text>
</comment>
<evidence type="ECO:0000313" key="1">
    <source>
        <dbReference type="EMBL" id="KJV90321.1"/>
    </source>
</evidence>
<accession>A0A0F3QDT6</accession>
<sequence length="47" mass="5131">MSFLAKSGNPSFLLSSRGVLLHRLKNVLYVIPAKAGIQKKSINTANF</sequence>
<organism evidence="1 2">
    <name type="scientific">Rickettsia bellii str. RML An4</name>
    <dbReference type="NCBI Taxonomy" id="1359193"/>
    <lineage>
        <taxon>Bacteria</taxon>
        <taxon>Pseudomonadati</taxon>
        <taxon>Pseudomonadota</taxon>
        <taxon>Alphaproteobacteria</taxon>
        <taxon>Rickettsiales</taxon>
        <taxon>Rickettsiaceae</taxon>
        <taxon>Rickettsieae</taxon>
        <taxon>Rickettsia</taxon>
        <taxon>belli group</taxon>
    </lineage>
</organism>
<dbReference type="PATRIC" id="fig|1359193.3.peg.1284"/>